<reference evidence="2 3" key="1">
    <citation type="submission" date="2008-03" db="EMBL/GenBank/DDBJ databases">
        <title>Sequencing of the draft genome and assembly of Burkholderia ambifaria MEX-5.</title>
        <authorList>
            <consortium name="US DOE Joint Genome Institute (JGI-PGF)"/>
            <person name="Copeland A."/>
            <person name="Lucas S."/>
            <person name="Lapidus A."/>
            <person name="Glavina del Rio T."/>
            <person name="Dalin E."/>
            <person name="Tice H."/>
            <person name="Bruce D."/>
            <person name="Goodwin L."/>
            <person name="Pitluck S."/>
            <person name="Larimer F."/>
            <person name="Land M.L."/>
            <person name="Hauser L."/>
            <person name="Tiedje J."/>
            <person name="Richardson P."/>
        </authorList>
    </citation>
    <scope>NUCLEOTIDE SEQUENCE [LARGE SCALE GENOMIC DNA]</scope>
    <source>
        <strain evidence="2 3">MEX-5</strain>
    </source>
</reference>
<proteinExistence type="predicted"/>
<evidence type="ECO:0000256" key="1">
    <source>
        <dbReference type="SAM" id="MobiDB-lite"/>
    </source>
</evidence>
<accession>B1T3I0</accession>
<dbReference type="Proteomes" id="UP000004814">
    <property type="component" value="Unassembled WGS sequence"/>
</dbReference>
<organism evidence="2 3">
    <name type="scientific">Burkholderia ambifaria MEX-5</name>
    <dbReference type="NCBI Taxonomy" id="396597"/>
    <lineage>
        <taxon>Bacteria</taxon>
        <taxon>Pseudomonadati</taxon>
        <taxon>Pseudomonadota</taxon>
        <taxon>Betaproteobacteria</taxon>
        <taxon>Burkholderiales</taxon>
        <taxon>Burkholderiaceae</taxon>
        <taxon>Burkholderia</taxon>
        <taxon>Burkholderia cepacia complex</taxon>
    </lineage>
</organism>
<gene>
    <name evidence="2" type="ORF">BamMEX5DRAFT_2346</name>
</gene>
<evidence type="ECO:0000313" key="2">
    <source>
        <dbReference type="EMBL" id="EDT41893.1"/>
    </source>
</evidence>
<dbReference type="PATRIC" id="fig|396597.7.peg.5808"/>
<feature type="region of interest" description="Disordered" evidence="1">
    <location>
        <begin position="144"/>
        <end position="164"/>
    </location>
</feature>
<dbReference type="EMBL" id="ABLK01000058">
    <property type="protein sequence ID" value="EDT41893.1"/>
    <property type="molecule type" value="Genomic_DNA"/>
</dbReference>
<comment type="caution">
    <text evidence="2">The sequence shown here is derived from an EMBL/GenBank/DDBJ whole genome shotgun (WGS) entry which is preliminary data.</text>
</comment>
<evidence type="ECO:0008006" key="4">
    <source>
        <dbReference type="Google" id="ProtNLM"/>
    </source>
</evidence>
<protein>
    <recommendedName>
        <fullName evidence="4">Bacterial toxin 24 domain-containing protein</fullName>
    </recommendedName>
</protein>
<sequence>MQCTLVLAKEFYHDWTYRSRWDPFVDRDTRKEMQRQIEDDRRTFDRYFRPNHDFRKLIARDIDAITSFLYDHLNVVAWDLPKDNAGIERVLKQAVVDGRLVPIVNRDWGGYQRTFRPAPAPERWPASVSALAARIEPYGGGLSASMGGSQSLGPAEKVASSADDGDSGSGFDWLGVAEAVAWAALGSRGDDLNEGGDGLLTRRLADDESATPLGDAQPLEYSEDLPSGDAFEIAKTPNAGEPGTWYTNPGSGQMRLYGADGNPAVDLDFDHDHGQGIPHAHNWSIDPLSGNRVRGPGLPMSVWP</sequence>
<evidence type="ECO:0000313" key="3">
    <source>
        <dbReference type="Proteomes" id="UP000004814"/>
    </source>
</evidence>
<dbReference type="AlphaFoldDB" id="B1T3I0"/>
<name>B1T3I0_9BURK</name>